<keyword evidence="2" id="KW-0449">Lipoprotein</keyword>
<evidence type="ECO:0000256" key="4">
    <source>
        <dbReference type="ARBA" id="ARBA00023274"/>
    </source>
</evidence>
<dbReference type="Ensembl" id="ENSMLET00000054972.1">
    <property type="protein sequence ID" value="ENSMLEP00000031403.1"/>
    <property type="gene ID" value="ENSMLEG00000039900.1"/>
</dbReference>
<dbReference type="FunFam" id="3.40.1120.10:FF:000001">
    <property type="entry name" value="Ribosomal protein L15"/>
    <property type="match status" value="1"/>
</dbReference>
<accession>A0A2K5ZUF1</accession>
<comment type="subunit">
    <text evidence="6">Component of the large ribosomal subunit. Interacts with IFIT1 (via TPR repeats 1-4).</text>
</comment>
<proteinExistence type="inferred from homology"/>
<comment type="similarity">
    <text evidence="1 7">Belongs to the eukaryotic ribosomal protein eL15 family.</text>
</comment>
<dbReference type="Gene3D" id="3.40.1120.10">
    <property type="entry name" value="Ribosomal protein l15e"/>
    <property type="match status" value="1"/>
</dbReference>
<evidence type="ECO:0000256" key="6">
    <source>
        <dbReference type="ARBA" id="ARBA00046623"/>
    </source>
</evidence>
<evidence type="ECO:0000256" key="3">
    <source>
        <dbReference type="ARBA" id="ARBA00022980"/>
    </source>
</evidence>
<reference evidence="8" key="2">
    <citation type="submission" date="2025-09" db="UniProtKB">
        <authorList>
            <consortium name="Ensembl"/>
        </authorList>
    </citation>
    <scope>IDENTIFICATION</scope>
</reference>
<evidence type="ECO:0000256" key="7">
    <source>
        <dbReference type="RuleBase" id="RU000663"/>
    </source>
</evidence>
<dbReference type="PANTHER" id="PTHR11847">
    <property type="entry name" value="RIBOSOMAL PROTEIN L15"/>
    <property type="match status" value="1"/>
</dbReference>
<evidence type="ECO:0000256" key="2">
    <source>
        <dbReference type="ARBA" id="ARBA00022707"/>
    </source>
</evidence>
<dbReference type="GO" id="GO:0002181">
    <property type="term" value="P:cytoplasmic translation"/>
    <property type="evidence" value="ECO:0007669"/>
    <property type="project" value="TreeGrafter"/>
</dbReference>
<dbReference type="SUPFAM" id="SSF54189">
    <property type="entry name" value="Ribosomal proteins S24e, L23 and L15e"/>
    <property type="match status" value="1"/>
</dbReference>
<dbReference type="InterPro" id="IPR012678">
    <property type="entry name" value="Ribosomal_uL23/eL15/eS24_sf"/>
</dbReference>
<keyword evidence="9" id="KW-1185">Reference proteome</keyword>
<evidence type="ECO:0000313" key="8">
    <source>
        <dbReference type="Ensembl" id="ENSMLEP00000031403.1"/>
    </source>
</evidence>
<dbReference type="Proteomes" id="UP000233140">
    <property type="component" value="Unassembled WGS sequence"/>
</dbReference>
<organism evidence="8 9">
    <name type="scientific">Mandrillus leucophaeus</name>
    <name type="common">Drill</name>
    <name type="synonym">Papio leucophaeus</name>
    <dbReference type="NCBI Taxonomy" id="9568"/>
    <lineage>
        <taxon>Eukaryota</taxon>
        <taxon>Metazoa</taxon>
        <taxon>Chordata</taxon>
        <taxon>Craniata</taxon>
        <taxon>Vertebrata</taxon>
        <taxon>Euteleostomi</taxon>
        <taxon>Mammalia</taxon>
        <taxon>Eutheria</taxon>
        <taxon>Euarchontoglires</taxon>
        <taxon>Primates</taxon>
        <taxon>Haplorrhini</taxon>
        <taxon>Catarrhini</taxon>
        <taxon>Cercopithecidae</taxon>
        <taxon>Cercopithecinae</taxon>
        <taxon>Mandrillus</taxon>
    </lineage>
</organism>
<evidence type="ECO:0000256" key="1">
    <source>
        <dbReference type="ARBA" id="ARBA00006857"/>
    </source>
</evidence>
<dbReference type="GO" id="GO:0003735">
    <property type="term" value="F:structural constituent of ribosome"/>
    <property type="evidence" value="ECO:0007669"/>
    <property type="project" value="InterPro"/>
</dbReference>
<dbReference type="SMART" id="SM01384">
    <property type="entry name" value="Ribosomal_L15e"/>
    <property type="match status" value="1"/>
</dbReference>
<dbReference type="InterPro" id="IPR000439">
    <property type="entry name" value="Ribosomal_eL15"/>
</dbReference>
<comment type="function">
    <text evidence="5">Component of the large ribosomal subunit. The ribosome is a large ribonucleoprotein complex responsible for the synthesis of proteins in the cell.</text>
</comment>
<reference evidence="8" key="1">
    <citation type="submission" date="2025-08" db="UniProtKB">
        <authorList>
            <consortium name="Ensembl"/>
        </authorList>
    </citation>
    <scope>IDENTIFICATION</scope>
</reference>
<keyword evidence="3 7" id="KW-0689">Ribosomal protein</keyword>
<dbReference type="Pfam" id="PF00827">
    <property type="entry name" value="Ribosomal_L15e"/>
    <property type="match status" value="1"/>
</dbReference>
<name>A0A2K5ZUF1_MANLE</name>
<dbReference type="GeneTree" id="ENSGT00910000144184"/>
<keyword evidence="2" id="KW-0519">Myristate</keyword>
<dbReference type="GO" id="GO:0003723">
    <property type="term" value="F:RNA binding"/>
    <property type="evidence" value="ECO:0007669"/>
    <property type="project" value="TreeGrafter"/>
</dbReference>
<evidence type="ECO:0000256" key="5">
    <source>
        <dbReference type="ARBA" id="ARBA00034092"/>
    </source>
</evidence>
<dbReference type="PANTHER" id="PTHR11847:SF4">
    <property type="entry name" value="LARGE RIBOSOMAL SUBUNIT PROTEIN EL15"/>
    <property type="match status" value="1"/>
</dbReference>
<sequence length="197" mass="23121">MGAYKYIQEQWRKKQSDVMCFLLRVRCWQYRQLSAPCPTWPDKAHQLGYKAKQGYVIDRIRVRRGGRKCPVPKGATSSKPVDHGVNQLKFSIAEERVGHNCGALKVLNSHWVGEDFTYKYFEVILIDPFHKVIRRNPDTQSITKPVHKHREMCGLTAAGRKSRGLGKCHKFPHTDGSCWAAWRRHYTLQLYRYRKYK</sequence>
<dbReference type="InterPro" id="IPR024794">
    <property type="entry name" value="Rbsml_eL15_core_dom_sf"/>
</dbReference>
<dbReference type="AlphaFoldDB" id="A0A2K5ZUF1"/>
<protein>
    <recommendedName>
        <fullName evidence="7">Ribosomal protein L15</fullName>
    </recommendedName>
</protein>
<dbReference type="GO" id="GO:0022625">
    <property type="term" value="C:cytosolic large ribosomal subunit"/>
    <property type="evidence" value="ECO:0007669"/>
    <property type="project" value="TreeGrafter"/>
</dbReference>
<evidence type="ECO:0000313" key="9">
    <source>
        <dbReference type="Proteomes" id="UP000233140"/>
    </source>
</evidence>
<dbReference type="OMA" id="SAPCPTW"/>
<dbReference type="STRING" id="9568.ENSMLEP00000031403"/>
<keyword evidence="4 7" id="KW-0687">Ribonucleoprotein</keyword>